<dbReference type="Proteomes" id="UP001271007">
    <property type="component" value="Unassembled WGS sequence"/>
</dbReference>
<dbReference type="EMBL" id="JAWDJX010000007">
    <property type="protein sequence ID" value="KAK3055994.1"/>
    <property type="molecule type" value="Genomic_DNA"/>
</dbReference>
<proteinExistence type="inferred from homology"/>
<evidence type="ECO:0000256" key="2">
    <source>
        <dbReference type="ARBA" id="ARBA00023002"/>
    </source>
</evidence>
<sequence>MLIGKVVRFRVHLTSLSWSPSHEVSVMAQPLFPSFTPTYHHDQYPAIDPSQPSLDCSTRTVLITGGGRGIGQAIAVAFAKAHAKNIALLGRTKSTLEATAALIETASGGKTDVTIVVADITIKEQVLDALYTTIEAFGGDVPDVLVNNAGGLAGRGSLTEVEIDDFMSAFELNVRGPLAVLQAYLRANKKYSPDTPRTVINLPSGAAHLPYAPSAAAYGISKLANSKIIEYVHHENPSWNVFNMQPGVVATDLAREAGRKAPDSPELPAGFAVWLAASPDARKLNGKFIWANWDINEVLERIDEIEKRDLLTLTLKGWAEDINAEEMKRRATSVHRDAERKE</sequence>
<evidence type="ECO:0000313" key="4">
    <source>
        <dbReference type="Proteomes" id="UP001271007"/>
    </source>
</evidence>
<dbReference type="AlphaFoldDB" id="A0AAJ0LUT9"/>
<dbReference type="GO" id="GO:0016491">
    <property type="term" value="F:oxidoreductase activity"/>
    <property type="evidence" value="ECO:0007669"/>
    <property type="project" value="UniProtKB-KW"/>
</dbReference>
<dbReference type="CDD" id="cd05233">
    <property type="entry name" value="SDR_c"/>
    <property type="match status" value="1"/>
</dbReference>
<protein>
    <recommendedName>
        <fullName evidence="5">NAD(P)-binding protein</fullName>
    </recommendedName>
</protein>
<dbReference type="InterPro" id="IPR002347">
    <property type="entry name" value="SDR_fam"/>
</dbReference>
<dbReference type="Gene3D" id="3.40.50.720">
    <property type="entry name" value="NAD(P)-binding Rossmann-like Domain"/>
    <property type="match status" value="1"/>
</dbReference>
<dbReference type="PRINTS" id="PR00081">
    <property type="entry name" value="GDHRDH"/>
</dbReference>
<reference evidence="3" key="1">
    <citation type="submission" date="2023-04" db="EMBL/GenBank/DDBJ databases">
        <title>Black Yeasts Isolated from many extreme environments.</title>
        <authorList>
            <person name="Coleine C."/>
            <person name="Stajich J.E."/>
            <person name="Selbmann L."/>
        </authorList>
    </citation>
    <scope>NUCLEOTIDE SEQUENCE</scope>
    <source>
        <strain evidence="3">CCFEE 5312</strain>
    </source>
</reference>
<dbReference type="Pfam" id="PF00106">
    <property type="entry name" value="adh_short"/>
    <property type="match status" value="1"/>
</dbReference>
<accession>A0AAJ0LUT9</accession>
<comment type="similarity">
    <text evidence="1">Belongs to the short-chain dehydrogenases/reductases (SDR) family.</text>
</comment>
<organism evidence="3 4">
    <name type="scientific">Extremus antarcticus</name>
    <dbReference type="NCBI Taxonomy" id="702011"/>
    <lineage>
        <taxon>Eukaryota</taxon>
        <taxon>Fungi</taxon>
        <taxon>Dikarya</taxon>
        <taxon>Ascomycota</taxon>
        <taxon>Pezizomycotina</taxon>
        <taxon>Dothideomycetes</taxon>
        <taxon>Dothideomycetidae</taxon>
        <taxon>Mycosphaerellales</taxon>
        <taxon>Extremaceae</taxon>
        <taxon>Extremus</taxon>
    </lineage>
</organism>
<evidence type="ECO:0000256" key="1">
    <source>
        <dbReference type="ARBA" id="ARBA00006484"/>
    </source>
</evidence>
<dbReference type="InterPro" id="IPR036291">
    <property type="entry name" value="NAD(P)-bd_dom_sf"/>
</dbReference>
<keyword evidence="4" id="KW-1185">Reference proteome</keyword>
<dbReference type="SUPFAM" id="SSF51735">
    <property type="entry name" value="NAD(P)-binding Rossmann-fold domains"/>
    <property type="match status" value="1"/>
</dbReference>
<evidence type="ECO:0000313" key="3">
    <source>
        <dbReference type="EMBL" id="KAK3055994.1"/>
    </source>
</evidence>
<name>A0AAJ0LUT9_9PEZI</name>
<gene>
    <name evidence="3" type="ORF">LTR09_003228</name>
</gene>
<keyword evidence="2" id="KW-0560">Oxidoreductase</keyword>
<evidence type="ECO:0008006" key="5">
    <source>
        <dbReference type="Google" id="ProtNLM"/>
    </source>
</evidence>
<dbReference type="PANTHER" id="PTHR42901">
    <property type="entry name" value="ALCOHOL DEHYDROGENASE"/>
    <property type="match status" value="1"/>
</dbReference>
<comment type="caution">
    <text evidence="3">The sequence shown here is derived from an EMBL/GenBank/DDBJ whole genome shotgun (WGS) entry which is preliminary data.</text>
</comment>
<dbReference type="PANTHER" id="PTHR42901:SF1">
    <property type="entry name" value="ALCOHOL DEHYDROGENASE"/>
    <property type="match status" value="1"/>
</dbReference>